<dbReference type="EMBL" id="AMQM01002440">
    <property type="status" value="NOT_ANNOTATED_CDS"/>
    <property type="molecule type" value="Genomic_DNA"/>
</dbReference>
<dbReference type="InParanoid" id="T1EY74"/>
<dbReference type="HOGENOM" id="CLU_081683_0_0_1"/>
<dbReference type="AlphaFoldDB" id="T1EY74"/>
<name>T1EY74_HELRO</name>
<dbReference type="RefSeq" id="XP_009010010.1">
    <property type="nucleotide sequence ID" value="XM_009011762.1"/>
</dbReference>
<protein>
    <recommendedName>
        <fullName evidence="4">RING-type domain-containing protein</fullName>
    </recommendedName>
</protein>
<dbReference type="OrthoDB" id="3824970at2759"/>
<dbReference type="CTD" id="20201524"/>
<dbReference type="Gene3D" id="3.30.40.10">
    <property type="entry name" value="Zinc/RING finger domain, C3HC4 (zinc finger)"/>
    <property type="match status" value="1"/>
</dbReference>
<evidence type="ECO:0000256" key="2">
    <source>
        <dbReference type="ARBA" id="ARBA00022833"/>
    </source>
</evidence>
<dbReference type="Pfam" id="PF13639">
    <property type="entry name" value="zf-RING_2"/>
    <property type="match status" value="1"/>
</dbReference>
<dbReference type="Proteomes" id="UP000015101">
    <property type="component" value="Unassembled WGS sequence"/>
</dbReference>
<keyword evidence="2" id="KW-0862">Zinc</keyword>
<dbReference type="EMBL" id="KB095812">
    <property type="protein sequence ID" value="ESO11522.1"/>
    <property type="molecule type" value="Genomic_DNA"/>
</dbReference>
<dbReference type="KEGG" id="hro:HELRODRAFT_166522"/>
<keyword evidence="7" id="KW-1185">Reference proteome</keyword>
<dbReference type="CDD" id="cd16448">
    <property type="entry name" value="RING-H2"/>
    <property type="match status" value="1"/>
</dbReference>
<evidence type="ECO:0000259" key="4">
    <source>
        <dbReference type="PROSITE" id="PS50089"/>
    </source>
</evidence>
<reference evidence="7" key="1">
    <citation type="submission" date="2012-12" db="EMBL/GenBank/DDBJ databases">
        <authorList>
            <person name="Hellsten U."/>
            <person name="Grimwood J."/>
            <person name="Chapman J.A."/>
            <person name="Shapiro H."/>
            <person name="Aerts A."/>
            <person name="Otillar R.P."/>
            <person name="Terry A.Y."/>
            <person name="Boore J.L."/>
            <person name="Simakov O."/>
            <person name="Marletaz F."/>
            <person name="Cho S.-J."/>
            <person name="Edsinger-Gonzales E."/>
            <person name="Havlak P."/>
            <person name="Kuo D.-H."/>
            <person name="Larsson T."/>
            <person name="Lv J."/>
            <person name="Arendt D."/>
            <person name="Savage R."/>
            <person name="Osoegawa K."/>
            <person name="de Jong P."/>
            <person name="Lindberg D.R."/>
            <person name="Seaver E.C."/>
            <person name="Weisblat D.A."/>
            <person name="Putnam N.H."/>
            <person name="Grigoriev I.V."/>
            <person name="Rokhsar D.S."/>
        </authorList>
    </citation>
    <scope>NUCLEOTIDE SEQUENCE</scope>
</reference>
<gene>
    <name evidence="6" type="primary">20201524</name>
    <name evidence="5" type="ORF">HELRODRAFT_166522</name>
</gene>
<dbReference type="EnsemblMetazoa" id="HelroT166522">
    <property type="protein sequence ID" value="HelroP166522"/>
    <property type="gene ID" value="HelroG166522"/>
</dbReference>
<dbReference type="SUPFAM" id="SSF57850">
    <property type="entry name" value="RING/U-box"/>
    <property type="match status" value="1"/>
</dbReference>
<sequence>MSGNIVKLFSLEDIVKHHVHMYVDQFADEQISKRSAMCESLLKSFHTANGLSSEEIKDLAEFITTGPAEIKSGASWPVKLNGLTDDQLFHLFRKVEENIYSSESEVSTRTALTPVGKSIQLDFLHTDYYFKSVSNCPILKLPFLSSKYPAVKCGVCDERFIEKSFIYELKCGHIYHRSCLKEYFKRVGLLCPDCKSEPTKSIDHVFDYRVQVLCGLKHVDIKLTTRPANKGMNK</sequence>
<proteinExistence type="predicted"/>
<dbReference type="SMART" id="SM00184">
    <property type="entry name" value="RING"/>
    <property type="match status" value="1"/>
</dbReference>
<reference evidence="5 7" key="2">
    <citation type="journal article" date="2013" name="Nature">
        <title>Insights into bilaterian evolution from three spiralian genomes.</title>
        <authorList>
            <person name="Simakov O."/>
            <person name="Marletaz F."/>
            <person name="Cho S.J."/>
            <person name="Edsinger-Gonzales E."/>
            <person name="Havlak P."/>
            <person name="Hellsten U."/>
            <person name="Kuo D.H."/>
            <person name="Larsson T."/>
            <person name="Lv J."/>
            <person name="Arendt D."/>
            <person name="Savage R."/>
            <person name="Osoegawa K."/>
            <person name="de Jong P."/>
            <person name="Grimwood J."/>
            <person name="Chapman J.A."/>
            <person name="Shapiro H."/>
            <person name="Aerts A."/>
            <person name="Otillar R.P."/>
            <person name="Terry A.Y."/>
            <person name="Boore J.L."/>
            <person name="Grigoriev I.V."/>
            <person name="Lindberg D.R."/>
            <person name="Seaver E.C."/>
            <person name="Weisblat D.A."/>
            <person name="Putnam N.H."/>
            <person name="Rokhsar D.S."/>
        </authorList>
    </citation>
    <scope>NUCLEOTIDE SEQUENCE</scope>
</reference>
<dbReference type="InterPro" id="IPR013083">
    <property type="entry name" value="Znf_RING/FYVE/PHD"/>
</dbReference>
<evidence type="ECO:0000313" key="6">
    <source>
        <dbReference type="EnsemblMetazoa" id="HelroP166522"/>
    </source>
</evidence>
<dbReference type="GeneID" id="20201524"/>
<evidence type="ECO:0000256" key="1">
    <source>
        <dbReference type="ARBA" id="ARBA00022771"/>
    </source>
</evidence>
<keyword evidence="1 3" id="KW-0863">Zinc-finger</keyword>
<organism evidence="6 7">
    <name type="scientific">Helobdella robusta</name>
    <name type="common">Californian leech</name>
    <dbReference type="NCBI Taxonomy" id="6412"/>
    <lineage>
        <taxon>Eukaryota</taxon>
        <taxon>Metazoa</taxon>
        <taxon>Spiralia</taxon>
        <taxon>Lophotrochozoa</taxon>
        <taxon>Annelida</taxon>
        <taxon>Clitellata</taxon>
        <taxon>Hirudinea</taxon>
        <taxon>Rhynchobdellida</taxon>
        <taxon>Glossiphoniidae</taxon>
        <taxon>Helobdella</taxon>
    </lineage>
</organism>
<keyword evidence="1 3" id="KW-0479">Metal-binding</keyword>
<evidence type="ECO:0000313" key="5">
    <source>
        <dbReference type="EMBL" id="ESO11522.1"/>
    </source>
</evidence>
<reference evidence="6" key="3">
    <citation type="submission" date="2015-06" db="UniProtKB">
        <authorList>
            <consortium name="EnsemblMetazoa"/>
        </authorList>
    </citation>
    <scope>IDENTIFICATION</scope>
</reference>
<dbReference type="GO" id="GO:0008270">
    <property type="term" value="F:zinc ion binding"/>
    <property type="evidence" value="ECO:0007669"/>
    <property type="project" value="UniProtKB-KW"/>
</dbReference>
<evidence type="ECO:0000256" key="3">
    <source>
        <dbReference type="PROSITE-ProRule" id="PRU00175"/>
    </source>
</evidence>
<accession>T1EY74</accession>
<dbReference type="InterPro" id="IPR001841">
    <property type="entry name" value="Znf_RING"/>
</dbReference>
<dbReference type="PROSITE" id="PS50089">
    <property type="entry name" value="ZF_RING_2"/>
    <property type="match status" value="1"/>
</dbReference>
<evidence type="ECO:0000313" key="7">
    <source>
        <dbReference type="Proteomes" id="UP000015101"/>
    </source>
</evidence>
<feature type="domain" description="RING-type" evidence="4">
    <location>
        <begin position="153"/>
        <end position="195"/>
    </location>
</feature>